<evidence type="ECO:0000313" key="2">
    <source>
        <dbReference type="EMBL" id="KXT02238.1"/>
    </source>
</evidence>
<dbReference type="Proteomes" id="UP000070133">
    <property type="component" value="Unassembled WGS sequence"/>
</dbReference>
<evidence type="ECO:0000256" key="1">
    <source>
        <dbReference type="SAM" id="MobiDB-lite"/>
    </source>
</evidence>
<name>A0A139HIC9_9PEZI</name>
<dbReference type="AlphaFoldDB" id="A0A139HIC9"/>
<sequence>MYRVDWRGPVLEAPEALEVPGSSESVRVSIACQLVIRALDHQQAVEWGSGPSAEDRAGRDDVSGTADYSAPL</sequence>
<reference evidence="2 3" key="1">
    <citation type="submission" date="2015-07" db="EMBL/GenBank/DDBJ databases">
        <title>Comparative genomics of the Sigatoka disease complex on banana suggests a link between parallel evolutionary changes in Pseudocercospora fijiensis and Pseudocercospora eumusae and increased virulence on the banana host.</title>
        <authorList>
            <person name="Chang T.-C."/>
            <person name="Salvucci A."/>
            <person name="Crous P.W."/>
            <person name="Stergiopoulos I."/>
        </authorList>
    </citation>
    <scope>NUCLEOTIDE SEQUENCE [LARGE SCALE GENOMIC DNA]</scope>
    <source>
        <strain evidence="2 3">CBS 114824</strain>
    </source>
</reference>
<evidence type="ECO:0000313" key="3">
    <source>
        <dbReference type="Proteomes" id="UP000070133"/>
    </source>
</evidence>
<proteinExistence type="predicted"/>
<comment type="caution">
    <text evidence="2">The sequence shown here is derived from an EMBL/GenBank/DDBJ whole genome shotgun (WGS) entry which is preliminary data.</text>
</comment>
<organism evidence="2 3">
    <name type="scientific">Pseudocercospora eumusae</name>
    <dbReference type="NCBI Taxonomy" id="321146"/>
    <lineage>
        <taxon>Eukaryota</taxon>
        <taxon>Fungi</taxon>
        <taxon>Dikarya</taxon>
        <taxon>Ascomycota</taxon>
        <taxon>Pezizomycotina</taxon>
        <taxon>Dothideomycetes</taxon>
        <taxon>Dothideomycetidae</taxon>
        <taxon>Mycosphaerellales</taxon>
        <taxon>Mycosphaerellaceae</taxon>
        <taxon>Pseudocercospora</taxon>
    </lineage>
</organism>
<protein>
    <submittedName>
        <fullName evidence="2">Uncharacterized protein</fullName>
    </submittedName>
</protein>
<feature type="compositionally biased region" description="Basic and acidic residues" evidence="1">
    <location>
        <begin position="53"/>
        <end position="62"/>
    </location>
</feature>
<accession>A0A139HIC9</accession>
<keyword evidence="3" id="KW-1185">Reference proteome</keyword>
<feature type="region of interest" description="Disordered" evidence="1">
    <location>
        <begin position="45"/>
        <end position="72"/>
    </location>
</feature>
<dbReference type="EMBL" id="LFZN01000044">
    <property type="protein sequence ID" value="KXT02238.1"/>
    <property type="molecule type" value="Genomic_DNA"/>
</dbReference>
<gene>
    <name evidence="2" type="ORF">AC578_5101</name>
</gene>